<dbReference type="Gene3D" id="3.30.9.10">
    <property type="entry name" value="D-Amino Acid Oxidase, subunit A, domain 2"/>
    <property type="match status" value="1"/>
</dbReference>
<dbReference type="AlphaFoldDB" id="A0A6G9YMS5"/>
<accession>A0A6G9YMS5</accession>
<evidence type="ECO:0000259" key="1">
    <source>
        <dbReference type="Pfam" id="PF01266"/>
    </source>
</evidence>
<dbReference type="Pfam" id="PF01266">
    <property type="entry name" value="DAO"/>
    <property type="match status" value="1"/>
</dbReference>
<feature type="domain" description="FAD dependent oxidoreductase" evidence="1">
    <location>
        <begin position="36"/>
        <end position="405"/>
    </location>
</feature>
<reference evidence="2 3" key="1">
    <citation type="journal article" date="2019" name="ACS Chem. Biol.">
        <title>Identification and Mobilization of a Cryptic Antibiotic Biosynthesis Gene Locus from a Human-Pathogenic Nocardia Isolate.</title>
        <authorList>
            <person name="Herisse M."/>
            <person name="Ishida K."/>
            <person name="Porter J.L."/>
            <person name="Howden B."/>
            <person name="Hertweck C."/>
            <person name="Stinear T.P."/>
            <person name="Pidot S.J."/>
        </authorList>
    </citation>
    <scope>NUCLEOTIDE SEQUENCE [LARGE SCALE GENOMIC DNA]</scope>
    <source>
        <strain evidence="2 3">AUSMDU00012717</strain>
    </source>
</reference>
<keyword evidence="3" id="KW-1185">Reference proteome</keyword>
<protein>
    <submittedName>
        <fullName evidence="2">TIGR03364 family FAD-dependent oxidoreductase</fullName>
    </submittedName>
</protein>
<dbReference type="PANTHER" id="PTHR13847">
    <property type="entry name" value="SARCOSINE DEHYDROGENASE-RELATED"/>
    <property type="match status" value="1"/>
</dbReference>
<evidence type="ECO:0000313" key="2">
    <source>
        <dbReference type="EMBL" id="QIS14377.1"/>
    </source>
</evidence>
<dbReference type="InterPro" id="IPR017741">
    <property type="entry name" value="FAD-dependent_OxRdtase_HpnW"/>
</dbReference>
<dbReference type="Proteomes" id="UP000503540">
    <property type="component" value="Chromosome"/>
</dbReference>
<proteinExistence type="predicted"/>
<dbReference type="SUPFAM" id="SSF51905">
    <property type="entry name" value="FAD/NAD(P)-binding domain"/>
    <property type="match status" value="1"/>
</dbReference>
<name>A0A6G9YMS5_9NOCA</name>
<dbReference type="InterPro" id="IPR036188">
    <property type="entry name" value="FAD/NAD-bd_sf"/>
</dbReference>
<organism evidence="2 3">
    <name type="scientific">Nocardia arthritidis</name>
    <dbReference type="NCBI Taxonomy" id="228602"/>
    <lineage>
        <taxon>Bacteria</taxon>
        <taxon>Bacillati</taxon>
        <taxon>Actinomycetota</taxon>
        <taxon>Actinomycetes</taxon>
        <taxon>Mycobacteriales</taxon>
        <taxon>Nocardiaceae</taxon>
        <taxon>Nocardia</taxon>
    </lineage>
</organism>
<gene>
    <name evidence="2" type="ORF">F5544_32700</name>
</gene>
<dbReference type="NCBIfam" id="TIGR03364">
    <property type="entry name" value="HpnW_proposed"/>
    <property type="match status" value="1"/>
</dbReference>
<dbReference type="InterPro" id="IPR006076">
    <property type="entry name" value="FAD-dep_OxRdtase"/>
</dbReference>
<dbReference type="KEGG" id="nah:F5544_32700"/>
<sequence length="408" mass="43690">MPTAYRPVVYTKCSPAVYSPNTRWSRPFVSMAAMRLVVIGGGILGTAHALAAIDRGHEVVQLEREPEARGATVRNFGLVWVSGRSAAELELTLRSRQLWEEIGGRIPGVGFRPAGSITLIRTHAELAVAEAAAAGPTAGARGFELLEPERVSAINPALRGKYLAGLHCSTDAAVESRQALPAVRAYLAATGRYTFHPSTEARSVTDTGSGAVVVDDLGRRHEADLVLHCPGAAHTGLTRELVGAIPVRRVRLQMMQTAPLGEPLTTAIADGDSFRYYPGFAGAELDALNREQSQSATAAEHKMQLLCVQRLHGGLTIGDTHEYAEPFAFDVDEAPYEHLTAVTEELLGRELPQVIRRWAGVYSQSVDPDTIVTRAKADEHVWVVTGPGGRGMTLGPAIGAETADLLNL</sequence>
<evidence type="ECO:0000313" key="3">
    <source>
        <dbReference type="Proteomes" id="UP000503540"/>
    </source>
</evidence>
<dbReference type="Gene3D" id="3.50.50.60">
    <property type="entry name" value="FAD/NAD(P)-binding domain"/>
    <property type="match status" value="1"/>
</dbReference>
<dbReference type="GO" id="GO:0005737">
    <property type="term" value="C:cytoplasm"/>
    <property type="evidence" value="ECO:0007669"/>
    <property type="project" value="TreeGrafter"/>
</dbReference>
<dbReference type="EMBL" id="CP046172">
    <property type="protein sequence ID" value="QIS14377.1"/>
    <property type="molecule type" value="Genomic_DNA"/>
</dbReference>